<evidence type="ECO:0000313" key="2">
    <source>
        <dbReference type="EMBL" id="KAE8664389.1"/>
    </source>
</evidence>
<protein>
    <recommendedName>
        <fullName evidence="1">PPM-type phosphatase domain-containing protein</fullName>
    </recommendedName>
</protein>
<dbReference type="Pfam" id="PF00481">
    <property type="entry name" value="PP2C"/>
    <property type="match status" value="1"/>
</dbReference>
<dbReference type="SUPFAM" id="SSF81606">
    <property type="entry name" value="PP2C-like"/>
    <property type="match status" value="1"/>
</dbReference>
<organism evidence="2 3">
    <name type="scientific">Hibiscus syriacus</name>
    <name type="common">Rose of Sharon</name>
    <dbReference type="NCBI Taxonomy" id="106335"/>
    <lineage>
        <taxon>Eukaryota</taxon>
        <taxon>Viridiplantae</taxon>
        <taxon>Streptophyta</taxon>
        <taxon>Embryophyta</taxon>
        <taxon>Tracheophyta</taxon>
        <taxon>Spermatophyta</taxon>
        <taxon>Magnoliopsida</taxon>
        <taxon>eudicotyledons</taxon>
        <taxon>Gunneridae</taxon>
        <taxon>Pentapetalae</taxon>
        <taxon>rosids</taxon>
        <taxon>malvids</taxon>
        <taxon>Malvales</taxon>
        <taxon>Malvaceae</taxon>
        <taxon>Malvoideae</taxon>
        <taxon>Hibiscus</taxon>
    </lineage>
</organism>
<proteinExistence type="predicted"/>
<name>A0A6A2XZL9_HIBSY</name>
<dbReference type="PROSITE" id="PS51746">
    <property type="entry name" value="PPM_2"/>
    <property type="match status" value="1"/>
</dbReference>
<reference evidence="2" key="1">
    <citation type="submission" date="2019-09" db="EMBL/GenBank/DDBJ databases">
        <title>Draft genome information of white flower Hibiscus syriacus.</title>
        <authorList>
            <person name="Kim Y.-M."/>
        </authorList>
    </citation>
    <scope>NUCLEOTIDE SEQUENCE [LARGE SCALE GENOMIC DNA]</scope>
    <source>
        <strain evidence="2">YM2019G1</strain>
    </source>
</reference>
<evidence type="ECO:0000313" key="3">
    <source>
        <dbReference type="Proteomes" id="UP000436088"/>
    </source>
</evidence>
<evidence type="ECO:0000259" key="1">
    <source>
        <dbReference type="PROSITE" id="PS51746"/>
    </source>
</evidence>
<gene>
    <name evidence="2" type="ORF">F3Y22_tig00112800pilonHSYRG00104</name>
</gene>
<dbReference type="Gene3D" id="3.60.40.10">
    <property type="entry name" value="PPM-type phosphatase domain"/>
    <property type="match status" value="1"/>
</dbReference>
<dbReference type="AlphaFoldDB" id="A0A6A2XZL9"/>
<dbReference type="GO" id="GO:0004722">
    <property type="term" value="F:protein serine/threonine phosphatase activity"/>
    <property type="evidence" value="ECO:0007669"/>
    <property type="project" value="InterPro"/>
</dbReference>
<accession>A0A6A2XZL9</accession>
<dbReference type="InterPro" id="IPR015655">
    <property type="entry name" value="PP2C"/>
</dbReference>
<dbReference type="InterPro" id="IPR001932">
    <property type="entry name" value="PPM-type_phosphatase-like_dom"/>
</dbReference>
<dbReference type="InterPro" id="IPR036457">
    <property type="entry name" value="PPM-type-like_dom_sf"/>
</dbReference>
<dbReference type="EMBL" id="VEPZ02001652">
    <property type="protein sequence ID" value="KAE8664389.1"/>
    <property type="molecule type" value="Genomic_DNA"/>
</dbReference>
<dbReference type="PANTHER" id="PTHR47992">
    <property type="entry name" value="PROTEIN PHOSPHATASE"/>
    <property type="match status" value="1"/>
</dbReference>
<dbReference type="CDD" id="cd00143">
    <property type="entry name" value="PP2Cc"/>
    <property type="match status" value="1"/>
</dbReference>
<keyword evidence="3" id="KW-1185">Reference proteome</keyword>
<feature type="domain" description="PPM-type phosphatase" evidence="1">
    <location>
        <begin position="40"/>
        <end position="220"/>
    </location>
</feature>
<dbReference type="Proteomes" id="UP000436088">
    <property type="component" value="Unassembled WGS sequence"/>
</dbReference>
<comment type="caution">
    <text evidence="2">The sequence shown here is derived from an EMBL/GenBank/DDBJ whole genome shotgun (WGS) entry which is preliminary data.</text>
</comment>
<sequence>MGICISVASSEIHDEAEEHYSLENVVYLPENIGSFGIQRLGSLYSKQGSKGLDQDAAILYQDYGIEGGAFCGVFDGHGKNSHIVNNMVRYRLPSLLLSQKIALAKLKTTAGKDGGTAPSKDFLRLAPVRSRCCTRNLDCATSGTTAVVVIRQARGEDLVIANLGDSRVVLGTMTENGIKGVQLTTDLKPGLPSESEDKELQGQGACVEGRTTYPASVAVP</sequence>